<accession>A1AR72</accession>
<dbReference type="OrthoDB" id="9764216at2"/>
<dbReference type="STRING" id="338966.Ppro_2235"/>
<sequence length="396" mass="45090">MFVSFFFTLRERGIPVTPTAFLRLQKALGLGLITSLDDFYSVARSLLVKSERDFDIYDQVFAELFRGAESADEAQVMLDQAVRQLLEEWLKEPAELAKALGLTEQELASLSGEELKQYFLDRLKDQKGVHHGGSRWIGTGGVSPVGHGGSRPGGMRIGGVSRKSSALKTAMERRYRDYSQDAPLTRSQMGEALKRLRHLTPSGPRDQVNVDKSIYQTMRNAGEVEIVFDRRLKDKLNVLLLIDNGGWSMDPYVEIVQALFHYAEAQFRDLSIYYYHNTIMDRVWRDPQRRRQPERVESLLSRDPETRLIFVGDASMALEELTQIKGSISIETRQTRTSLTWLNMLATSFRHSVWLNPKCSSLWDYSTTIAMIGQIFPMFPLTLTGLEKAVAQLGRR</sequence>
<dbReference type="PANTHER" id="PTHR39338">
    <property type="entry name" value="BLL5662 PROTEIN-RELATED"/>
    <property type="match status" value="1"/>
</dbReference>
<organism evidence="2 3">
    <name type="scientific">Pelobacter propionicus (strain DSM 2379 / NBRC 103807 / OttBd1)</name>
    <dbReference type="NCBI Taxonomy" id="338966"/>
    <lineage>
        <taxon>Bacteria</taxon>
        <taxon>Pseudomonadati</taxon>
        <taxon>Thermodesulfobacteriota</taxon>
        <taxon>Desulfuromonadia</taxon>
        <taxon>Desulfuromonadales</taxon>
        <taxon>Desulfuromonadaceae</taxon>
        <taxon>Pelobacter</taxon>
    </lineage>
</organism>
<dbReference type="RefSeq" id="WP_011736103.1">
    <property type="nucleotide sequence ID" value="NC_008609.1"/>
</dbReference>
<gene>
    <name evidence="2" type="ordered locus">Ppro_2235</name>
</gene>
<protein>
    <submittedName>
        <fullName evidence="2">VWA containing CoxE family protein</fullName>
    </submittedName>
</protein>
<dbReference type="eggNOG" id="COG3825">
    <property type="taxonomic scope" value="Bacteria"/>
</dbReference>
<dbReference type="EMBL" id="CP000482">
    <property type="protein sequence ID" value="ABK99842.1"/>
    <property type="molecule type" value="Genomic_DNA"/>
</dbReference>
<keyword evidence="3" id="KW-1185">Reference proteome</keyword>
<dbReference type="KEGG" id="ppd:Ppro_2235"/>
<dbReference type="Proteomes" id="UP000006732">
    <property type="component" value="Chromosome"/>
</dbReference>
<name>A1AR72_PELPD</name>
<evidence type="ECO:0000313" key="2">
    <source>
        <dbReference type="EMBL" id="ABK99842.1"/>
    </source>
</evidence>
<feature type="compositionally biased region" description="Gly residues" evidence="1">
    <location>
        <begin position="138"/>
        <end position="157"/>
    </location>
</feature>
<reference evidence="2 3" key="1">
    <citation type="submission" date="2006-10" db="EMBL/GenBank/DDBJ databases">
        <title>Complete sequence of chromosome of Pelobacter propionicus DSM 2379.</title>
        <authorList>
            <consortium name="US DOE Joint Genome Institute"/>
            <person name="Copeland A."/>
            <person name="Lucas S."/>
            <person name="Lapidus A."/>
            <person name="Barry K."/>
            <person name="Detter J.C."/>
            <person name="Glavina del Rio T."/>
            <person name="Hammon N."/>
            <person name="Israni S."/>
            <person name="Dalin E."/>
            <person name="Tice H."/>
            <person name="Pitluck S."/>
            <person name="Saunders E."/>
            <person name="Brettin T."/>
            <person name="Bruce D."/>
            <person name="Han C."/>
            <person name="Tapia R."/>
            <person name="Schmutz J."/>
            <person name="Larimer F."/>
            <person name="Land M."/>
            <person name="Hauser L."/>
            <person name="Kyrpides N."/>
            <person name="Kim E."/>
            <person name="Lovley D."/>
            <person name="Richardson P."/>
        </authorList>
    </citation>
    <scope>NUCLEOTIDE SEQUENCE [LARGE SCALE GENOMIC DNA]</scope>
    <source>
        <strain evidence="3">DSM 2379 / NBRC 103807 / OttBd1</strain>
    </source>
</reference>
<feature type="region of interest" description="Disordered" evidence="1">
    <location>
        <begin position="131"/>
        <end position="162"/>
    </location>
</feature>
<evidence type="ECO:0000313" key="3">
    <source>
        <dbReference type="Proteomes" id="UP000006732"/>
    </source>
</evidence>
<dbReference type="HOGENOM" id="CLU_059555_0_0_7"/>
<proteinExistence type="predicted"/>
<dbReference type="AlphaFoldDB" id="A1AR72"/>
<evidence type="ECO:0000256" key="1">
    <source>
        <dbReference type="SAM" id="MobiDB-lite"/>
    </source>
</evidence>
<dbReference type="PANTHER" id="PTHR39338:SF7">
    <property type="entry name" value="BLL6692 PROTEIN"/>
    <property type="match status" value="1"/>
</dbReference>